<dbReference type="HOGENOM" id="CLU_029601_3_2_5"/>
<dbReference type="InterPro" id="IPR003488">
    <property type="entry name" value="DprA"/>
</dbReference>
<comment type="caution">
    <text evidence="3">The sequence shown here is derived from an EMBL/GenBank/DDBJ whole genome shotgun (WGS) entry which is preliminary data.</text>
</comment>
<gene>
    <name evidence="3" type="ORF">PU1002_00485</name>
</gene>
<organism evidence="3 4">
    <name type="scientific">Pelagibacter ubique (strain HTCC1002)</name>
    <dbReference type="NCBI Taxonomy" id="314261"/>
    <lineage>
        <taxon>Bacteria</taxon>
        <taxon>Pseudomonadati</taxon>
        <taxon>Pseudomonadota</taxon>
        <taxon>Alphaproteobacteria</taxon>
        <taxon>Candidatus Pelagibacterales</taxon>
        <taxon>Candidatus Pelagibacteraceae</taxon>
        <taxon>Candidatus Pelagibacter</taxon>
    </lineage>
</organism>
<dbReference type="Pfam" id="PF02481">
    <property type="entry name" value="DNA_processg_A"/>
    <property type="match status" value="1"/>
</dbReference>
<proteinExistence type="inferred from homology"/>
<reference evidence="3 4" key="1">
    <citation type="submission" date="2006-04" db="EMBL/GenBank/DDBJ databases">
        <authorList>
            <person name="Giovannoni S.J."/>
            <person name="Cho J.-C."/>
            <person name="Ferriera S."/>
            <person name="Johnson J."/>
            <person name="Kravitz S."/>
            <person name="Halpern A."/>
            <person name="Remington K."/>
            <person name="Beeson K."/>
            <person name="Tran B."/>
            <person name="Rogers Y.-H."/>
            <person name="Friedman R."/>
            <person name="Venter J.C."/>
        </authorList>
    </citation>
    <scope>NUCLEOTIDE SEQUENCE [LARGE SCALE GENOMIC DNA]</scope>
    <source>
        <strain evidence="3 4">HTCC1002</strain>
    </source>
</reference>
<dbReference type="Gene3D" id="3.40.50.450">
    <property type="match status" value="1"/>
</dbReference>
<protein>
    <submittedName>
        <fullName evidence="3">DNA processing chain A</fullName>
    </submittedName>
</protein>
<comment type="similarity">
    <text evidence="1">Belongs to the DprA/Smf family.</text>
</comment>
<dbReference type="PANTHER" id="PTHR43022">
    <property type="entry name" value="PROTEIN SMF"/>
    <property type="match status" value="1"/>
</dbReference>
<dbReference type="Proteomes" id="UP000005306">
    <property type="component" value="Unassembled WGS sequence"/>
</dbReference>
<dbReference type="PANTHER" id="PTHR43022:SF1">
    <property type="entry name" value="PROTEIN SMF"/>
    <property type="match status" value="1"/>
</dbReference>
<name>Q1UZN8_PELU1</name>
<evidence type="ECO:0000256" key="1">
    <source>
        <dbReference type="ARBA" id="ARBA00006525"/>
    </source>
</evidence>
<feature type="domain" description="Smf/DprA SLOG" evidence="2">
    <location>
        <begin position="112"/>
        <end position="290"/>
    </location>
</feature>
<dbReference type="GO" id="GO:0009294">
    <property type="term" value="P:DNA-mediated transformation"/>
    <property type="evidence" value="ECO:0007669"/>
    <property type="project" value="InterPro"/>
</dbReference>
<dbReference type="InterPro" id="IPR057666">
    <property type="entry name" value="DrpA_SLOG"/>
</dbReference>
<evidence type="ECO:0000313" key="4">
    <source>
        <dbReference type="Proteomes" id="UP000005306"/>
    </source>
</evidence>
<sequence>MFLVKLSNMKIEFNPLILALSKIKNLGKKRIFKLIFKIKYLDEYSLSQLFDEFELYKKITKGDFEQIYQDSISELDKMKSSNIKIYNIFENDEIGLFKDGLFSKNKIPTDEFPNQLFLINKSDLVIDSFKNIFTIIGTRNNSAEAKDITEKVVTFLCDKQSIIISGLARGIDTIAHQKVIELDGVAIAILANGLDTIYPSENRELAKNILNKGILLTEYTFGLKAEKFRLIERDRIQAMLANDIVLIESDIKGGSMHAMKWAKKLNKRIWCFDMNASGNKEILNNYDNVIKFSNIEEFINKFNVNS</sequence>
<dbReference type="AlphaFoldDB" id="Q1UZN8"/>
<evidence type="ECO:0000313" key="3">
    <source>
        <dbReference type="EMBL" id="EAS84153.1"/>
    </source>
</evidence>
<dbReference type="SUPFAM" id="SSF102405">
    <property type="entry name" value="MCP/YpsA-like"/>
    <property type="match status" value="1"/>
</dbReference>
<evidence type="ECO:0000259" key="2">
    <source>
        <dbReference type="Pfam" id="PF02481"/>
    </source>
</evidence>
<dbReference type="EMBL" id="AAPV01000002">
    <property type="protein sequence ID" value="EAS84153.1"/>
    <property type="molecule type" value="Genomic_DNA"/>
</dbReference>
<accession>Q1UZN8</accession>